<dbReference type="GO" id="GO:0003677">
    <property type="term" value="F:DNA binding"/>
    <property type="evidence" value="ECO:0007669"/>
    <property type="project" value="InterPro"/>
</dbReference>
<dbReference type="FunFam" id="3.40.50.300:FF:000345">
    <property type="entry name" value="AAA family ATPase"/>
    <property type="match status" value="1"/>
</dbReference>
<dbReference type="GO" id="GO:0000731">
    <property type="term" value="P:DNA synthesis involved in DNA repair"/>
    <property type="evidence" value="ECO:0007669"/>
    <property type="project" value="TreeGrafter"/>
</dbReference>
<dbReference type="Gene3D" id="1.10.3710.10">
    <property type="entry name" value="DNA polymerase III clamp loader subunits, C-terminal domain"/>
    <property type="match status" value="1"/>
</dbReference>
<dbReference type="InterPro" id="IPR003593">
    <property type="entry name" value="AAA+_ATPase"/>
</dbReference>
<dbReference type="STRING" id="535712.A4Z71_03465"/>
<dbReference type="InterPro" id="IPR008824">
    <property type="entry name" value="RuvB-like_N"/>
</dbReference>
<dbReference type="GO" id="GO:0006261">
    <property type="term" value="P:DNA-templated DNA replication"/>
    <property type="evidence" value="ECO:0007669"/>
    <property type="project" value="TreeGrafter"/>
</dbReference>
<sequence>MPLAARVRPRSLDEFLGQRHALRENSPLRKLLTDPESKYSVLLYGPPGSGKTTLANLIAKASDSKFVELSAVSATIKDVRDAISQARDLEGLYNKRTFLFVDEIHRFNKTQQDALLPAVENGWVSLIAATTENPSFAVVSPLLSRVIQIELSPHDDEDLVTILENALNSERGLGAKFKVEGGVLSQIARLAAGDARKALTLLEALADSASGEQLTLDGLTAVSERAFATYDRDGDSHYDIISAFIKSVRGSDADAAIYWLARMIEGGEDPRFIARRLMIIAAEDVGLADAEALSIAAATAQIVERIGMPEGRIPLAECTIYLALAPKSNAAYRAINEAIEMVREGGTHRVPLPLRSSNYAGAKKRGQGVGYLYPHDFSPPVISQQYSPDGLDLNLVRFGDQGEEARLAKIWNAVKTIIRRK</sequence>
<dbReference type="SUPFAM" id="SSF48019">
    <property type="entry name" value="post-AAA+ oligomerization domain-like"/>
    <property type="match status" value="1"/>
</dbReference>
<protein>
    <submittedName>
        <fullName evidence="5">AAA family ATPase</fullName>
    </submittedName>
</protein>
<dbReference type="Proteomes" id="UP000243784">
    <property type="component" value="Chromosome"/>
</dbReference>
<dbReference type="InterPro" id="IPR027417">
    <property type="entry name" value="P-loop_NTPase"/>
</dbReference>
<dbReference type="GO" id="GO:0006310">
    <property type="term" value="P:DNA recombination"/>
    <property type="evidence" value="ECO:0007669"/>
    <property type="project" value="InterPro"/>
</dbReference>
<dbReference type="KEGG" id="rpla:A4Z71_03465"/>
<dbReference type="SUPFAM" id="SSF52540">
    <property type="entry name" value="P-loop containing nucleoside triphosphate hydrolases"/>
    <property type="match status" value="1"/>
</dbReference>
<evidence type="ECO:0000313" key="6">
    <source>
        <dbReference type="Proteomes" id="UP000243784"/>
    </source>
</evidence>
<keyword evidence="3" id="KW-0067">ATP-binding</keyword>
<dbReference type="InterPro" id="IPR051314">
    <property type="entry name" value="AAA_ATPase_RarA/MGS1/WRNIP1"/>
</dbReference>
<dbReference type="AlphaFoldDB" id="A0A1D9E0X9"/>
<organism evidence="5 6">
    <name type="scientific">Candidatus Rhodoluna planktonica</name>
    <dbReference type="NCBI Taxonomy" id="535712"/>
    <lineage>
        <taxon>Bacteria</taxon>
        <taxon>Bacillati</taxon>
        <taxon>Actinomycetota</taxon>
        <taxon>Actinomycetes</taxon>
        <taxon>Micrococcales</taxon>
        <taxon>Microbacteriaceae</taxon>
        <taxon>Luna cluster</taxon>
        <taxon>Luna-1 subcluster</taxon>
        <taxon>Rhodoluna</taxon>
    </lineage>
</organism>
<dbReference type="GO" id="GO:0005524">
    <property type="term" value="F:ATP binding"/>
    <property type="evidence" value="ECO:0007669"/>
    <property type="project" value="UniProtKB-KW"/>
</dbReference>
<keyword evidence="2" id="KW-0547">Nucleotide-binding</keyword>
<name>A0A1D9E0X9_9MICO</name>
<feature type="domain" description="AAA+ ATPase" evidence="4">
    <location>
        <begin position="37"/>
        <end position="153"/>
    </location>
</feature>
<dbReference type="Gene3D" id="1.10.8.60">
    <property type="match status" value="1"/>
</dbReference>
<dbReference type="InterPro" id="IPR021886">
    <property type="entry name" value="MgsA_C"/>
</dbReference>
<dbReference type="Gene3D" id="3.40.50.300">
    <property type="entry name" value="P-loop containing nucleotide triphosphate hydrolases"/>
    <property type="match status" value="1"/>
</dbReference>
<dbReference type="InterPro" id="IPR032423">
    <property type="entry name" value="AAA_assoc_2"/>
</dbReference>
<dbReference type="InterPro" id="IPR008921">
    <property type="entry name" value="DNA_pol3_clamp-load_cplx_C"/>
</dbReference>
<dbReference type="GO" id="GO:0008047">
    <property type="term" value="F:enzyme activator activity"/>
    <property type="evidence" value="ECO:0007669"/>
    <property type="project" value="TreeGrafter"/>
</dbReference>
<dbReference type="CDD" id="cd00009">
    <property type="entry name" value="AAA"/>
    <property type="match status" value="1"/>
</dbReference>
<dbReference type="SMART" id="SM00382">
    <property type="entry name" value="AAA"/>
    <property type="match status" value="1"/>
</dbReference>
<dbReference type="PANTHER" id="PTHR13779:SF7">
    <property type="entry name" value="ATPASE WRNIP1"/>
    <property type="match status" value="1"/>
</dbReference>
<keyword evidence="6" id="KW-1185">Reference proteome</keyword>
<reference evidence="5 6" key="1">
    <citation type="journal article" date="2016" name="Biochim. Biophys. Acta">
        <title>Photochemical characterization of actinorhodopsin and its functional existence in the natural host.</title>
        <authorList>
            <person name="Nakamura S."/>
            <person name="Kikukawa T."/>
            <person name="Tamogami J."/>
            <person name="Kamiya M."/>
            <person name="Aizawa T."/>
            <person name="Hahn M.W."/>
            <person name="Ihara K."/>
            <person name="Kamo N."/>
            <person name="Demura M."/>
        </authorList>
    </citation>
    <scope>NUCLEOTIDE SEQUENCE [LARGE SCALE GENOMIC DNA]</scope>
    <source>
        <strain evidence="5 6">MWH-Dar1</strain>
    </source>
</reference>
<dbReference type="GO" id="GO:0017116">
    <property type="term" value="F:single-stranded DNA helicase activity"/>
    <property type="evidence" value="ECO:0007669"/>
    <property type="project" value="TreeGrafter"/>
</dbReference>
<evidence type="ECO:0000313" key="5">
    <source>
        <dbReference type="EMBL" id="AOY56723.1"/>
    </source>
</evidence>
<evidence type="ECO:0000256" key="1">
    <source>
        <dbReference type="ARBA" id="ARBA00008959"/>
    </source>
</evidence>
<proteinExistence type="inferred from homology"/>
<dbReference type="Pfam" id="PF12002">
    <property type="entry name" value="MgsA_C"/>
    <property type="match status" value="1"/>
</dbReference>
<dbReference type="FunFam" id="1.20.272.10:FF:000001">
    <property type="entry name" value="Putative AAA family ATPase"/>
    <property type="match status" value="1"/>
</dbReference>
<dbReference type="PANTHER" id="PTHR13779">
    <property type="entry name" value="WERNER HELICASE-INTERACTING PROTEIN 1 FAMILY MEMBER"/>
    <property type="match status" value="1"/>
</dbReference>
<dbReference type="EMBL" id="CP015208">
    <property type="protein sequence ID" value="AOY56723.1"/>
    <property type="molecule type" value="Genomic_DNA"/>
</dbReference>
<dbReference type="Gene3D" id="1.20.272.10">
    <property type="match status" value="1"/>
</dbReference>
<comment type="similarity">
    <text evidence="1">Belongs to the AAA ATPase family. RarA/MGS1/WRNIP1 subfamily.</text>
</comment>
<evidence type="ECO:0000259" key="4">
    <source>
        <dbReference type="SMART" id="SM00382"/>
    </source>
</evidence>
<evidence type="ECO:0000256" key="3">
    <source>
        <dbReference type="ARBA" id="ARBA00022840"/>
    </source>
</evidence>
<evidence type="ECO:0000256" key="2">
    <source>
        <dbReference type="ARBA" id="ARBA00022741"/>
    </source>
</evidence>
<dbReference type="OrthoDB" id="9778364at2"/>
<gene>
    <name evidence="5" type="ORF">A4Z71_03465</name>
</gene>
<dbReference type="Pfam" id="PF16193">
    <property type="entry name" value="AAA_assoc_2"/>
    <property type="match status" value="1"/>
</dbReference>
<accession>A0A1D9E0X9</accession>
<dbReference type="CDD" id="cd18139">
    <property type="entry name" value="HLD_clamp_RarA"/>
    <property type="match status" value="1"/>
</dbReference>
<dbReference type="GO" id="GO:0009378">
    <property type="term" value="F:four-way junction helicase activity"/>
    <property type="evidence" value="ECO:0007669"/>
    <property type="project" value="InterPro"/>
</dbReference>
<dbReference type="Pfam" id="PF05496">
    <property type="entry name" value="RuvB_N"/>
    <property type="match status" value="1"/>
</dbReference>